<comment type="caution">
    <text evidence="2">The sequence shown here is derived from an EMBL/GenBank/DDBJ whole genome shotgun (WGS) entry which is preliminary data.</text>
</comment>
<gene>
    <name evidence="2" type="ORF">J2S20_001322</name>
</gene>
<dbReference type="Pfam" id="PF03883">
    <property type="entry name" value="H2O2_YaaD"/>
    <property type="match status" value="1"/>
</dbReference>
<dbReference type="InterPro" id="IPR005583">
    <property type="entry name" value="YaaA"/>
</dbReference>
<dbReference type="PANTHER" id="PTHR30283:SF4">
    <property type="entry name" value="PEROXIDE STRESS RESISTANCE PROTEIN YAAA"/>
    <property type="match status" value="1"/>
</dbReference>
<dbReference type="PANTHER" id="PTHR30283">
    <property type="entry name" value="PEROXIDE STRESS RESPONSE PROTEIN YAAA"/>
    <property type="match status" value="1"/>
</dbReference>
<dbReference type="Proteomes" id="UP001241537">
    <property type="component" value="Unassembled WGS sequence"/>
</dbReference>
<sequence length="249" mass="28805">MRIIISPAKKMNREDALPWRTEPCFLGRTEEIRQCLREKSFEELRQLWGCNEKLAELNFERIQEMELDRNLSPAILCYEGLQYQYMAPKVMSGKALEYLQRTLHILSGFYGVLRPFDGIVPYRLEMQAKLSVGGAKDLYAYWGAALCRALLADGEREVLNLASKEYSRVVEPWIPEEDVRFVSCIFAEEKAGRRIQKATLAKMARGEMVRFLAEREAESVEEAKKFTGLGFCFDEAGSDEREYLFLKRA</sequence>
<dbReference type="NCBIfam" id="NF002543">
    <property type="entry name" value="PRK02101.1-4"/>
    <property type="match status" value="1"/>
</dbReference>
<evidence type="ECO:0000313" key="3">
    <source>
        <dbReference type="Proteomes" id="UP001241537"/>
    </source>
</evidence>
<keyword evidence="3" id="KW-1185">Reference proteome</keyword>
<dbReference type="RefSeq" id="WP_307254394.1">
    <property type="nucleotide sequence ID" value="NZ_JAUSTO010000007.1"/>
</dbReference>
<dbReference type="GO" id="GO:0033194">
    <property type="term" value="P:response to hydroperoxide"/>
    <property type="evidence" value="ECO:0007669"/>
    <property type="project" value="TreeGrafter"/>
</dbReference>
<reference evidence="2" key="1">
    <citation type="submission" date="2023-07" db="EMBL/GenBank/DDBJ databases">
        <title>Genomic Encyclopedia of Type Strains, Phase IV (KMG-IV): sequencing the most valuable type-strain genomes for metagenomic binning, comparative biology and taxonomic classification.</title>
        <authorList>
            <person name="Goeker M."/>
        </authorList>
    </citation>
    <scope>NUCLEOTIDE SEQUENCE</scope>
    <source>
        <strain evidence="2">DSM 19659</strain>
    </source>
</reference>
<organism evidence="2 3">
    <name type="scientific">Moryella indoligenes</name>
    <dbReference type="NCBI Taxonomy" id="371674"/>
    <lineage>
        <taxon>Bacteria</taxon>
        <taxon>Bacillati</taxon>
        <taxon>Bacillota</taxon>
        <taxon>Clostridia</taxon>
        <taxon>Lachnospirales</taxon>
        <taxon>Lachnospiraceae</taxon>
        <taxon>Moryella</taxon>
    </lineage>
</organism>
<accession>A0AAE3VAT1</accession>
<dbReference type="GO" id="GO:0005829">
    <property type="term" value="C:cytosol"/>
    <property type="evidence" value="ECO:0007669"/>
    <property type="project" value="TreeGrafter"/>
</dbReference>
<name>A0AAE3VAT1_9FIRM</name>
<evidence type="ECO:0000256" key="1">
    <source>
        <dbReference type="HAMAP-Rule" id="MF_00652"/>
    </source>
</evidence>
<dbReference type="AlphaFoldDB" id="A0AAE3VAT1"/>
<dbReference type="HAMAP" id="MF_00652">
    <property type="entry name" value="UPF0246"/>
    <property type="match status" value="1"/>
</dbReference>
<proteinExistence type="inferred from homology"/>
<evidence type="ECO:0000313" key="2">
    <source>
        <dbReference type="EMBL" id="MDQ0152628.1"/>
    </source>
</evidence>
<dbReference type="EMBL" id="JAUSTO010000007">
    <property type="protein sequence ID" value="MDQ0152628.1"/>
    <property type="molecule type" value="Genomic_DNA"/>
</dbReference>
<comment type="similarity">
    <text evidence="1">Belongs to the UPF0246 family.</text>
</comment>
<protein>
    <recommendedName>
        <fullName evidence="1">UPF0246 protein J2S20_001322</fullName>
    </recommendedName>
</protein>